<keyword evidence="1 2" id="KW-0129">CBS domain</keyword>
<dbReference type="SMART" id="SM00116">
    <property type="entry name" value="CBS"/>
    <property type="match status" value="2"/>
</dbReference>
<dbReference type="InterPro" id="IPR051257">
    <property type="entry name" value="Diverse_CBS-Domain"/>
</dbReference>
<evidence type="ECO:0000313" key="5">
    <source>
        <dbReference type="Proteomes" id="UP001302719"/>
    </source>
</evidence>
<dbReference type="PROSITE" id="PS51371">
    <property type="entry name" value="CBS"/>
    <property type="match status" value="2"/>
</dbReference>
<dbReference type="Proteomes" id="UP001302719">
    <property type="component" value="Chromosome"/>
</dbReference>
<dbReference type="SUPFAM" id="SSF54631">
    <property type="entry name" value="CBS-domain pair"/>
    <property type="match status" value="1"/>
</dbReference>
<dbReference type="InterPro" id="IPR000644">
    <property type="entry name" value="CBS_dom"/>
</dbReference>
<dbReference type="PANTHER" id="PTHR43080:SF2">
    <property type="entry name" value="CBS DOMAIN-CONTAINING PROTEIN"/>
    <property type="match status" value="1"/>
</dbReference>
<dbReference type="PANTHER" id="PTHR43080">
    <property type="entry name" value="CBS DOMAIN-CONTAINING PROTEIN CBSX3, MITOCHONDRIAL"/>
    <property type="match status" value="1"/>
</dbReference>
<gene>
    <name evidence="4" type="ORF">PP769_18045</name>
</gene>
<evidence type="ECO:0000259" key="3">
    <source>
        <dbReference type="PROSITE" id="PS51371"/>
    </source>
</evidence>
<name>A0AA96GCX4_9BACT</name>
<dbReference type="Pfam" id="PF00571">
    <property type="entry name" value="CBS"/>
    <property type="match status" value="2"/>
</dbReference>
<evidence type="ECO:0000256" key="1">
    <source>
        <dbReference type="ARBA" id="ARBA00023122"/>
    </source>
</evidence>
<reference evidence="4 5" key="1">
    <citation type="submission" date="2023-01" db="EMBL/GenBank/DDBJ databases">
        <title>Cultivation and genomic characterization of new, ubiquitous marine nitrite-oxidizing bacteria from the Nitrospirales.</title>
        <authorList>
            <person name="Mueller A.J."/>
            <person name="Daebeler A."/>
            <person name="Herbold C.W."/>
            <person name="Kirkegaard R.H."/>
            <person name="Daims H."/>
        </authorList>
    </citation>
    <scope>NUCLEOTIDE SEQUENCE [LARGE SCALE GENOMIC DNA]</scope>
    <source>
        <strain evidence="4 5">VA</strain>
    </source>
</reference>
<organism evidence="4 5">
    <name type="scientific">Candidatus Nitrospira allomarina</name>
    <dbReference type="NCBI Taxonomy" id="3020900"/>
    <lineage>
        <taxon>Bacteria</taxon>
        <taxon>Pseudomonadati</taxon>
        <taxon>Nitrospirota</taxon>
        <taxon>Nitrospiria</taxon>
        <taxon>Nitrospirales</taxon>
        <taxon>Nitrospiraceae</taxon>
        <taxon>Nitrospira</taxon>
    </lineage>
</organism>
<keyword evidence="5" id="KW-1185">Reference proteome</keyword>
<dbReference type="Gene3D" id="3.10.580.10">
    <property type="entry name" value="CBS-domain"/>
    <property type="match status" value="1"/>
</dbReference>
<dbReference type="RefSeq" id="WP_312642851.1">
    <property type="nucleotide sequence ID" value="NZ_CP116967.1"/>
</dbReference>
<sequence>MATIGQFMTRNLSFVTEDASIQEAATHMHNQRIGSLLVKQESEFSGIVTETDVVRAVAEHPGQIERLKVKELMSSPIITVDRKMSVHYARDLMADRKIRHLAVTGDNGDIVGIISVRDLLAYFKTVAKDLKIAEEDG</sequence>
<feature type="domain" description="CBS" evidence="3">
    <location>
        <begin position="73"/>
        <end position="130"/>
    </location>
</feature>
<evidence type="ECO:0000313" key="4">
    <source>
        <dbReference type="EMBL" id="WNM57850.1"/>
    </source>
</evidence>
<accession>A0AA96GCX4</accession>
<dbReference type="KEGG" id="nall:PP769_18045"/>
<evidence type="ECO:0000256" key="2">
    <source>
        <dbReference type="PROSITE-ProRule" id="PRU00703"/>
    </source>
</evidence>
<dbReference type="EMBL" id="CP116967">
    <property type="protein sequence ID" value="WNM57850.1"/>
    <property type="molecule type" value="Genomic_DNA"/>
</dbReference>
<feature type="domain" description="CBS" evidence="3">
    <location>
        <begin position="8"/>
        <end position="64"/>
    </location>
</feature>
<proteinExistence type="predicted"/>
<protein>
    <submittedName>
        <fullName evidence="4">CBS domain-containing protein</fullName>
    </submittedName>
</protein>
<dbReference type="AlphaFoldDB" id="A0AA96GCX4"/>
<dbReference type="InterPro" id="IPR046342">
    <property type="entry name" value="CBS_dom_sf"/>
</dbReference>